<dbReference type="EMBL" id="CP041692">
    <property type="protein sequence ID" value="QDP95415.1"/>
    <property type="molecule type" value="Genomic_DNA"/>
</dbReference>
<evidence type="ECO:0000256" key="1">
    <source>
        <dbReference type="SAM" id="MobiDB-lite"/>
    </source>
</evidence>
<evidence type="ECO:0000313" key="4">
    <source>
        <dbReference type="Proteomes" id="UP000319263"/>
    </source>
</evidence>
<protein>
    <recommendedName>
        <fullName evidence="5">Anti-sigma-K factor rskA</fullName>
    </recommendedName>
</protein>
<evidence type="ECO:0008006" key="5">
    <source>
        <dbReference type="Google" id="ProtNLM"/>
    </source>
</evidence>
<feature type="transmembrane region" description="Helical" evidence="2">
    <location>
        <begin position="132"/>
        <end position="154"/>
    </location>
</feature>
<evidence type="ECO:0000256" key="2">
    <source>
        <dbReference type="SAM" id="Phobius"/>
    </source>
</evidence>
<gene>
    <name evidence="3" type="ORF">FOE78_05375</name>
</gene>
<feature type="compositionally biased region" description="Basic and acidic residues" evidence="1">
    <location>
        <begin position="102"/>
        <end position="117"/>
    </location>
</feature>
<dbReference type="Proteomes" id="UP000319263">
    <property type="component" value="Chromosome"/>
</dbReference>
<dbReference type="GO" id="GO:0005886">
    <property type="term" value="C:plasma membrane"/>
    <property type="evidence" value="ECO:0007669"/>
    <property type="project" value="InterPro"/>
</dbReference>
<dbReference type="KEGG" id="mik:FOE78_05375"/>
<feature type="region of interest" description="Disordered" evidence="1">
    <location>
        <begin position="250"/>
        <end position="273"/>
    </location>
</feature>
<name>A0A516PW60_9ACTN</name>
<accession>A0A516PW60</accession>
<feature type="compositionally biased region" description="Polar residues" evidence="1">
    <location>
        <begin position="261"/>
        <end position="273"/>
    </location>
</feature>
<feature type="region of interest" description="Disordered" evidence="1">
    <location>
        <begin position="91"/>
        <end position="128"/>
    </location>
</feature>
<proteinExistence type="predicted"/>
<keyword evidence="2" id="KW-0472">Membrane</keyword>
<keyword evidence="2" id="KW-0812">Transmembrane</keyword>
<dbReference type="RefSeq" id="WP_143985387.1">
    <property type="nucleotide sequence ID" value="NZ_CP041692.1"/>
</dbReference>
<evidence type="ECO:0000313" key="3">
    <source>
        <dbReference type="EMBL" id="QDP95415.1"/>
    </source>
</evidence>
<sequence length="273" mass="29490">MHSDPDDLALLAIGEHIGPAEAHVEQCPQCAGEFAELTRAAGLTRSAASDPQALVVPPPAVWERTVAELQLVSLRPGDAVADEAADRVRQTNVARPNLENDAPEHADRRTGRGEERHRGHHRRKTTGARTKWWPQIAVAAVLAAIVGFAGGLLLPRQLNSSKIISSAQLTALPSWKGSSGSAQIERSRDGSEYLHITIDVAKPFDGNREVWLATADLSHMRSLGYLNDRSGSYQVPAGLNLRNFTVVDVSAEPRPDPSPGHSDQSIVRGKLQQ</sequence>
<dbReference type="OrthoDB" id="4328740at2"/>
<keyword evidence="2" id="KW-1133">Transmembrane helix</keyword>
<organism evidence="3 4">
    <name type="scientific">Microlunatus elymi</name>
    <dbReference type="NCBI Taxonomy" id="2596828"/>
    <lineage>
        <taxon>Bacteria</taxon>
        <taxon>Bacillati</taxon>
        <taxon>Actinomycetota</taxon>
        <taxon>Actinomycetes</taxon>
        <taxon>Propionibacteriales</taxon>
        <taxon>Propionibacteriaceae</taxon>
        <taxon>Microlunatus</taxon>
    </lineage>
</organism>
<reference evidence="3 4" key="1">
    <citation type="submission" date="2019-07" db="EMBL/GenBank/DDBJ databases">
        <title>Microlunatus dokdonensis sp. nov. isolated from the rhizospheric soil of the wild plant Elymus tsukushiensis.</title>
        <authorList>
            <person name="Ghim S.-Y."/>
            <person name="Hwang Y.-J."/>
            <person name="Son J.-S."/>
            <person name="Shin J.-H."/>
        </authorList>
    </citation>
    <scope>NUCLEOTIDE SEQUENCE [LARGE SCALE GENOMIC DNA]</scope>
    <source>
        <strain evidence="3 4">KUDC0627</strain>
    </source>
</reference>
<keyword evidence="4" id="KW-1185">Reference proteome</keyword>
<dbReference type="AlphaFoldDB" id="A0A516PW60"/>